<dbReference type="Proteomes" id="UP000007319">
    <property type="component" value="Plasmid AZOBR_p4"/>
</dbReference>
<evidence type="ECO:0000313" key="3">
    <source>
        <dbReference type="Proteomes" id="UP000007319"/>
    </source>
</evidence>
<evidence type="ECO:0000313" key="2">
    <source>
        <dbReference type="EMBL" id="CCD03282.1"/>
    </source>
</evidence>
<dbReference type="EMBL" id="HE577331">
    <property type="protein sequence ID" value="CCD03282.1"/>
    <property type="molecule type" value="Genomic_DNA"/>
</dbReference>
<geneLocation type="plasmid" evidence="2 3">
    <name>AZOBR_p4</name>
</geneLocation>
<keyword evidence="2" id="KW-0614">Plasmid</keyword>
<proteinExistence type="predicted"/>
<keyword evidence="3" id="KW-1185">Reference proteome</keyword>
<organism evidence="2 3">
    <name type="scientific">Azospirillum baldaniorum</name>
    <dbReference type="NCBI Taxonomy" id="1064539"/>
    <lineage>
        <taxon>Bacteria</taxon>
        <taxon>Pseudomonadati</taxon>
        <taxon>Pseudomonadota</taxon>
        <taxon>Alphaproteobacteria</taxon>
        <taxon>Rhodospirillales</taxon>
        <taxon>Azospirillaceae</taxon>
        <taxon>Azospirillum</taxon>
    </lineage>
</organism>
<dbReference type="KEGG" id="abs:AZOBR_p430061"/>
<sequence length="97" mass="10155">MISITAWKTPKTLGSLSPASPGRLAGAHPARLTAQWIRTIVTANHDAAESGAQKERNQEKTSVDHNGPTRCRFGFVALGPPLSCQSGHRARPGGASG</sequence>
<reference evidence="2 3" key="1">
    <citation type="journal article" date="2011" name="PLoS Genet.">
        <title>Azospirillum genomes reveal transition of bacteria from aquatic to terrestrial environments.</title>
        <authorList>
            <person name="Wisniewski-Dye F."/>
            <person name="Borziak K."/>
            <person name="Khalsa-Moyers G."/>
            <person name="Alexandre G."/>
            <person name="Sukharnikov L.O."/>
            <person name="Wuichet K."/>
            <person name="Hurst G.B."/>
            <person name="McDonald W.H."/>
            <person name="Robertson J.S."/>
            <person name="Barbe V."/>
            <person name="Calteau A."/>
            <person name="Rouy Z."/>
            <person name="Mangenot S."/>
            <person name="Prigent-Combaret C."/>
            <person name="Normand P."/>
            <person name="Boyer M."/>
            <person name="Siguier P."/>
            <person name="Dessaux Y."/>
            <person name="Elmerich C."/>
            <person name="Condemine G."/>
            <person name="Krishnen G."/>
            <person name="Kennedy I."/>
            <person name="Paterson A.H."/>
            <person name="Gonzalez V."/>
            <person name="Mavingui P."/>
            <person name="Zhulin I.B."/>
        </authorList>
    </citation>
    <scope>NUCLEOTIDE SEQUENCE [LARGE SCALE GENOMIC DNA]</scope>
    <source>
        <strain evidence="2 3">Sp245</strain>
    </source>
</reference>
<evidence type="ECO:0000256" key="1">
    <source>
        <dbReference type="SAM" id="MobiDB-lite"/>
    </source>
</evidence>
<protein>
    <submittedName>
        <fullName evidence="2">Uncharacterized protein</fullName>
    </submittedName>
</protein>
<dbReference type="AlphaFoldDB" id="A0A9P1NRN7"/>
<feature type="compositionally biased region" description="Basic and acidic residues" evidence="1">
    <location>
        <begin position="47"/>
        <end position="63"/>
    </location>
</feature>
<accession>A0A9P1NRN7</accession>
<feature type="region of interest" description="Disordered" evidence="1">
    <location>
        <begin position="47"/>
        <end position="67"/>
    </location>
</feature>
<name>A0A9P1NRN7_9PROT</name>
<gene>
    <name evidence="2" type="ORF">AZOBR_p430061</name>
</gene>